<evidence type="ECO:0000313" key="3">
    <source>
        <dbReference type="EMBL" id="MDC8757545.1"/>
    </source>
</evidence>
<dbReference type="Gene3D" id="3.10.620.30">
    <property type="match status" value="1"/>
</dbReference>
<evidence type="ECO:0000256" key="1">
    <source>
        <dbReference type="SAM" id="Phobius"/>
    </source>
</evidence>
<keyword evidence="1" id="KW-0812">Transmembrane</keyword>
<dbReference type="InterPro" id="IPR002931">
    <property type="entry name" value="Transglutaminase-like"/>
</dbReference>
<feature type="transmembrane region" description="Helical" evidence="1">
    <location>
        <begin position="174"/>
        <end position="193"/>
    </location>
</feature>
<dbReference type="InterPro" id="IPR038765">
    <property type="entry name" value="Papain-like_cys_pep_sf"/>
</dbReference>
<feature type="transmembrane region" description="Helical" evidence="1">
    <location>
        <begin position="118"/>
        <end position="136"/>
    </location>
</feature>
<organism evidence="3 4">
    <name type="scientific">Janthinobacterium fluminis</name>
    <dbReference type="NCBI Taxonomy" id="2987524"/>
    <lineage>
        <taxon>Bacteria</taxon>
        <taxon>Pseudomonadati</taxon>
        <taxon>Pseudomonadota</taxon>
        <taxon>Betaproteobacteria</taxon>
        <taxon>Burkholderiales</taxon>
        <taxon>Oxalobacteraceae</taxon>
        <taxon>Janthinobacterium</taxon>
    </lineage>
</organism>
<feature type="domain" description="Transglutaminase-like" evidence="2">
    <location>
        <begin position="415"/>
        <end position="486"/>
    </location>
</feature>
<gene>
    <name evidence="3" type="ORF">OIK44_08100</name>
</gene>
<dbReference type="Pfam" id="PF01841">
    <property type="entry name" value="Transglut_core"/>
    <property type="match status" value="1"/>
</dbReference>
<dbReference type="PANTHER" id="PTHR42736:SF1">
    <property type="entry name" value="PROTEIN-GLUTAMINE GAMMA-GLUTAMYLTRANSFERASE"/>
    <property type="match status" value="1"/>
</dbReference>
<dbReference type="Proteomes" id="UP001221208">
    <property type="component" value="Unassembled WGS sequence"/>
</dbReference>
<accession>A0ABT5JYN4</accession>
<feature type="transmembrane region" description="Helical" evidence="1">
    <location>
        <begin position="70"/>
        <end position="88"/>
    </location>
</feature>
<dbReference type="EMBL" id="JAQQXR010000002">
    <property type="protein sequence ID" value="MDC8757545.1"/>
    <property type="molecule type" value="Genomic_DNA"/>
</dbReference>
<evidence type="ECO:0000313" key="4">
    <source>
        <dbReference type="Proteomes" id="UP001221208"/>
    </source>
</evidence>
<dbReference type="RefSeq" id="WP_273670217.1">
    <property type="nucleotide sequence ID" value="NZ_JAQQXR010000002.1"/>
</dbReference>
<dbReference type="Pfam" id="PF11992">
    <property type="entry name" value="TgpA_N"/>
    <property type="match status" value="1"/>
</dbReference>
<dbReference type="SUPFAM" id="SSF54001">
    <property type="entry name" value="Cysteine proteinases"/>
    <property type="match status" value="1"/>
</dbReference>
<feature type="transmembrane region" description="Helical" evidence="1">
    <location>
        <begin position="142"/>
        <end position="162"/>
    </location>
</feature>
<dbReference type="Pfam" id="PF13559">
    <property type="entry name" value="DUF4129"/>
    <property type="match status" value="1"/>
</dbReference>
<dbReference type="SMART" id="SM00460">
    <property type="entry name" value="TGc"/>
    <property type="match status" value="1"/>
</dbReference>
<protein>
    <submittedName>
        <fullName evidence="3">DUF3488 and transglutaminase-like domain-containing protein</fullName>
    </submittedName>
</protein>
<keyword evidence="1" id="KW-0472">Membrane</keyword>
<name>A0ABT5JYN4_9BURK</name>
<evidence type="ECO:0000259" key="2">
    <source>
        <dbReference type="SMART" id="SM00460"/>
    </source>
</evidence>
<keyword evidence="4" id="KW-1185">Reference proteome</keyword>
<comment type="caution">
    <text evidence="3">The sequence shown here is derived from an EMBL/GenBank/DDBJ whole genome shotgun (WGS) entry which is preliminary data.</text>
</comment>
<sequence>MNAGGARARLAAALPALSRDKADTLLLLLSAVLVLAPHAAHLPLWTSAGVAATLLWRATLTVRGKRLPPLWLLLPLALLAMAGVYASFRTLLGREAGVAMLALLLAFKLLEMHARRDLFVVIFLSFFLLLTSFFYSQSMASAALAGATLVALLAAQLSFQYGSGVPPLWRRLRLAAGMAGAAAPLALLLFVLFPRIQGPLWGLPGDSRGARSGLSDSMAPGSIANLAQSEETAFRVRFERTAPPQQQLYWRGIVLADYDGRTWVRGAARGDPEPVNIKLNGPSLRYQVTLEPNGQRWLFALDIVERVDAPAGNPHAVSPALELLLLRPIETRTRYRASSVSEYTLQADAAPARLQQWLALPRGYNPRTLAWAAQLGQGRQPAEAVDAVLRTFRGEQYRYTLQPPLLGRDAVDAFLFDSKAGFCEHYAGAFVVLMRALGIPARVVAGYQGGELNPVDGYLTVRQSDAHAWAEVWLAGRGWLRVDPTAAVAPERIESNLARALPRPAPFGLAGLDALIGGPDSLLAALRFNWHAVNNAWNQWVLDYNPERQRGVLDALAALAGDWRALLAGGAGAALLWLARALRRRRAADPLDALYAAFCRLQARRGCARLPHEGPHGYAQRLAGHAAQPQQRAAALRFLAIYAAIKYGVAHPHEKARSLSTLKRLLTESR</sequence>
<reference evidence="3 4" key="1">
    <citation type="submission" date="2022-10" db="EMBL/GenBank/DDBJ databases">
        <title>Janthinobacterium sp. hw3 Genome sequencing.</title>
        <authorList>
            <person name="Park S."/>
        </authorList>
    </citation>
    <scope>NUCLEOTIDE SEQUENCE [LARGE SCALE GENOMIC DNA]</scope>
    <source>
        <strain evidence="4">hw3</strain>
    </source>
</reference>
<keyword evidence="1" id="KW-1133">Transmembrane helix</keyword>
<proteinExistence type="predicted"/>
<dbReference type="InterPro" id="IPR025403">
    <property type="entry name" value="TgpA-like_C"/>
</dbReference>
<dbReference type="InterPro" id="IPR052901">
    <property type="entry name" value="Bact_TGase-like"/>
</dbReference>
<dbReference type="PANTHER" id="PTHR42736">
    <property type="entry name" value="PROTEIN-GLUTAMINE GAMMA-GLUTAMYLTRANSFERASE"/>
    <property type="match status" value="1"/>
</dbReference>
<dbReference type="InterPro" id="IPR021878">
    <property type="entry name" value="TgpA_N"/>
</dbReference>